<gene>
    <name evidence="6" type="ORF">FHU41_000421</name>
</gene>
<evidence type="ECO:0000256" key="2">
    <source>
        <dbReference type="ARBA" id="ARBA00022692"/>
    </source>
</evidence>
<accession>A0A7Y9LRE1</accession>
<dbReference type="GO" id="GO:0005886">
    <property type="term" value="C:plasma membrane"/>
    <property type="evidence" value="ECO:0007669"/>
    <property type="project" value="UniProtKB-ARBA"/>
</dbReference>
<dbReference type="Proteomes" id="UP000521748">
    <property type="component" value="Unassembled WGS sequence"/>
</dbReference>
<comment type="caution">
    <text evidence="6">The sequence shown here is derived from an EMBL/GenBank/DDBJ whole genome shotgun (WGS) entry which is preliminary data.</text>
</comment>
<sequence length="216" mass="23264">MRGHSFLVGQYIAGDSFLHRSPYLLKLLGMAVVGVLCYLLPLLWPPGWLALSALLLIILLAFISARLPRRVLLAPLKLLWPVLFILSGYQCLLNGWAAGLPIAANIVLVMLSCVYAASLLSLSSKPQEVLDGLTSLIRPLRFLGADPERFALTVSIMFRSVPYLLGAYADVHDAAKARGLERSPRAHLLPTVIATVALAQSTGEALAARGIGDQAD</sequence>
<evidence type="ECO:0000256" key="5">
    <source>
        <dbReference type="SAM" id="Phobius"/>
    </source>
</evidence>
<comment type="subcellular location">
    <subcellularLocation>
        <location evidence="1">Membrane</location>
        <topology evidence="1">Multi-pass membrane protein</topology>
    </subcellularLocation>
</comment>
<evidence type="ECO:0000256" key="3">
    <source>
        <dbReference type="ARBA" id="ARBA00022989"/>
    </source>
</evidence>
<dbReference type="Pfam" id="PF02361">
    <property type="entry name" value="CbiQ"/>
    <property type="match status" value="1"/>
</dbReference>
<dbReference type="CDD" id="cd16914">
    <property type="entry name" value="EcfT"/>
    <property type="match status" value="1"/>
</dbReference>
<feature type="transmembrane region" description="Helical" evidence="5">
    <location>
        <begin position="78"/>
        <end position="96"/>
    </location>
</feature>
<organism evidence="6 7">
    <name type="scientific">Psychromicrobium silvestre</name>
    <dbReference type="NCBI Taxonomy" id="1645614"/>
    <lineage>
        <taxon>Bacteria</taxon>
        <taxon>Bacillati</taxon>
        <taxon>Actinomycetota</taxon>
        <taxon>Actinomycetes</taxon>
        <taxon>Micrococcales</taxon>
        <taxon>Micrococcaceae</taxon>
        <taxon>Psychromicrobium</taxon>
    </lineage>
</organism>
<keyword evidence="4 5" id="KW-0472">Membrane</keyword>
<evidence type="ECO:0000256" key="4">
    <source>
        <dbReference type="ARBA" id="ARBA00023136"/>
    </source>
</evidence>
<dbReference type="EMBL" id="JACBYQ010000001">
    <property type="protein sequence ID" value="NYE94200.1"/>
    <property type="molecule type" value="Genomic_DNA"/>
</dbReference>
<dbReference type="AlphaFoldDB" id="A0A7Y9LRE1"/>
<feature type="transmembrane region" description="Helical" evidence="5">
    <location>
        <begin position="23"/>
        <end position="41"/>
    </location>
</feature>
<keyword evidence="2 5" id="KW-0812">Transmembrane</keyword>
<proteinExistence type="predicted"/>
<keyword evidence="3 5" id="KW-1133">Transmembrane helix</keyword>
<keyword evidence="7" id="KW-1185">Reference proteome</keyword>
<evidence type="ECO:0000313" key="6">
    <source>
        <dbReference type="EMBL" id="NYE94200.1"/>
    </source>
</evidence>
<reference evidence="6 7" key="1">
    <citation type="submission" date="2020-07" db="EMBL/GenBank/DDBJ databases">
        <title>Sequencing the genomes of 1000 actinobacteria strains.</title>
        <authorList>
            <person name="Klenk H.-P."/>
        </authorList>
    </citation>
    <scope>NUCLEOTIDE SEQUENCE [LARGE SCALE GENOMIC DNA]</scope>
    <source>
        <strain evidence="6 7">DSM 102047</strain>
    </source>
</reference>
<name>A0A7Y9LRE1_9MICC</name>
<feature type="transmembrane region" description="Helical" evidence="5">
    <location>
        <begin position="47"/>
        <end position="66"/>
    </location>
</feature>
<feature type="transmembrane region" description="Helical" evidence="5">
    <location>
        <begin position="102"/>
        <end position="122"/>
    </location>
</feature>
<protein>
    <submittedName>
        <fullName evidence="6">Biotin transport system permease protein</fullName>
    </submittedName>
</protein>
<evidence type="ECO:0000256" key="1">
    <source>
        <dbReference type="ARBA" id="ARBA00004141"/>
    </source>
</evidence>
<dbReference type="InterPro" id="IPR003339">
    <property type="entry name" value="ABC/ECF_trnsptr_transmembrane"/>
</dbReference>
<evidence type="ECO:0000313" key="7">
    <source>
        <dbReference type="Proteomes" id="UP000521748"/>
    </source>
</evidence>
<dbReference type="RefSeq" id="WP_179387994.1">
    <property type="nucleotide sequence ID" value="NZ_JACBYQ010000001.1"/>
</dbReference>